<dbReference type="PANTHER" id="PTHR46080">
    <property type="entry name" value="MITOCHONDRIAL SUBSTRATE CARRIER FAMILY PROTEIN J"/>
    <property type="match status" value="1"/>
</dbReference>
<evidence type="ECO:0000313" key="7">
    <source>
        <dbReference type="Proteomes" id="UP000825935"/>
    </source>
</evidence>
<evidence type="ECO:0000256" key="5">
    <source>
        <dbReference type="RuleBase" id="RU000488"/>
    </source>
</evidence>
<dbReference type="OrthoDB" id="250329at2759"/>
<keyword evidence="7" id="KW-1185">Reference proteome</keyword>
<keyword evidence="5" id="KW-0813">Transport</keyword>
<proteinExistence type="inferred from homology"/>
<evidence type="ECO:0000256" key="1">
    <source>
        <dbReference type="ARBA" id="ARBA00004141"/>
    </source>
</evidence>
<keyword evidence="2 4" id="KW-0812">Transmembrane</keyword>
<comment type="caution">
    <text evidence="6">The sequence shown here is derived from an EMBL/GenBank/DDBJ whole genome shotgun (WGS) entry which is preliminary data.</text>
</comment>
<dbReference type="AlphaFoldDB" id="A0A8T2SD59"/>
<feature type="repeat" description="Solcar" evidence="4">
    <location>
        <begin position="25"/>
        <end position="128"/>
    </location>
</feature>
<gene>
    <name evidence="6" type="ORF">KP509_21G046700</name>
</gene>
<organism evidence="6 7">
    <name type="scientific">Ceratopteris richardii</name>
    <name type="common">Triangle waterfern</name>
    <dbReference type="NCBI Taxonomy" id="49495"/>
    <lineage>
        <taxon>Eukaryota</taxon>
        <taxon>Viridiplantae</taxon>
        <taxon>Streptophyta</taxon>
        <taxon>Embryophyta</taxon>
        <taxon>Tracheophyta</taxon>
        <taxon>Polypodiopsida</taxon>
        <taxon>Polypodiidae</taxon>
        <taxon>Polypodiales</taxon>
        <taxon>Pteridineae</taxon>
        <taxon>Pteridaceae</taxon>
        <taxon>Parkerioideae</taxon>
        <taxon>Ceratopteris</taxon>
    </lineage>
</organism>
<evidence type="ECO:0000313" key="6">
    <source>
        <dbReference type="EMBL" id="KAH7315367.1"/>
    </source>
</evidence>
<dbReference type="InterPro" id="IPR023395">
    <property type="entry name" value="MCP_dom_sf"/>
</dbReference>
<name>A0A8T2SD59_CERRI</name>
<dbReference type="InterPro" id="IPR018108">
    <property type="entry name" value="MCP_transmembrane"/>
</dbReference>
<dbReference type="OMA" id="MVQAPNA"/>
<sequence length="240" mass="25506">MSALEVTKSTAGGVMRTLGFSPSASAAAASAVGGIAASVAAQLVWTPVDVISQRLMVQGSVSERQASAYACSKHGHMSPTYKGGLDAFRCIVRTDGWRGLYRGFGLSIVTYAPSSALWWASYSLTQRIVWGSLGYRQDVAGECPLSMPSSSLVVGVQGLSAACAGGAAALVTTPLDTIKTRLQVENDQLTTRETVLRLVKEGGWRACYRGLGPRWAMMAMSAVTMITTYEFLKRSSKKSF</sequence>
<dbReference type="PROSITE" id="PS50920">
    <property type="entry name" value="SOLCAR"/>
    <property type="match status" value="2"/>
</dbReference>
<evidence type="ECO:0000256" key="4">
    <source>
        <dbReference type="PROSITE-ProRule" id="PRU00282"/>
    </source>
</evidence>
<evidence type="ECO:0000256" key="2">
    <source>
        <dbReference type="ARBA" id="ARBA00022692"/>
    </source>
</evidence>
<dbReference type="PANTHER" id="PTHR46080:SF4">
    <property type="entry name" value="MITOCHONDRIAL CARRIER PROTEIN, EXPRESSED"/>
    <property type="match status" value="1"/>
</dbReference>
<dbReference type="Proteomes" id="UP000825935">
    <property type="component" value="Chromosome 21"/>
</dbReference>
<comment type="subcellular location">
    <subcellularLocation>
        <location evidence="1">Membrane</location>
        <topology evidence="1">Multi-pass membrane protein</topology>
    </subcellularLocation>
</comment>
<accession>A0A8T2SD59</accession>
<comment type="similarity">
    <text evidence="5">Belongs to the mitochondrial carrier (TC 2.A.29) family.</text>
</comment>
<dbReference type="Pfam" id="PF00153">
    <property type="entry name" value="Mito_carr"/>
    <property type="match status" value="2"/>
</dbReference>
<evidence type="ECO:0008006" key="8">
    <source>
        <dbReference type="Google" id="ProtNLM"/>
    </source>
</evidence>
<dbReference type="GO" id="GO:0016020">
    <property type="term" value="C:membrane"/>
    <property type="evidence" value="ECO:0007669"/>
    <property type="project" value="UniProtKB-SubCell"/>
</dbReference>
<reference evidence="6" key="1">
    <citation type="submission" date="2021-08" db="EMBL/GenBank/DDBJ databases">
        <title>WGS assembly of Ceratopteris richardii.</title>
        <authorList>
            <person name="Marchant D.B."/>
            <person name="Chen G."/>
            <person name="Jenkins J."/>
            <person name="Shu S."/>
            <person name="Leebens-Mack J."/>
            <person name="Grimwood J."/>
            <person name="Schmutz J."/>
            <person name="Soltis P."/>
            <person name="Soltis D."/>
            <person name="Chen Z.-H."/>
        </authorList>
    </citation>
    <scope>NUCLEOTIDE SEQUENCE</scope>
    <source>
        <strain evidence="6">Whitten #5841</strain>
        <tissue evidence="6">Leaf</tissue>
    </source>
</reference>
<protein>
    <recommendedName>
        <fullName evidence="8">Mitochondrial carrier protein</fullName>
    </recommendedName>
</protein>
<dbReference type="SUPFAM" id="SSF103506">
    <property type="entry name" value="Mitochondrial carrier"/>
    <property type="match status" value="1"/>
</dbReference>
<feature type="repeat" description="Solcar" evidence="4">
    <location>
        <begin position="152"/>
        <end position="235"/>
    </location>
</feature>
<dbReference type="Gene3D" id="1.50.40.10">
    <property type="entry name" value="Mitochondrial carrier domain"/>
    <property type="match status" value="1"/>
</dbReference>
<dbReference type="EMBL" id="CM035426">
    <property type="protein sequence ID" value="KAH7315367.1"/>
    <property type="molecule type" value="Genomic_DNA"/>
</dbReference>
<evidence type="ECO:0000256" key="3">
    <source>
        <dbReference type="ARBA" id="ARBA00023136"/>
    </source>
</evidence>
<keyword evidence="3 4" id="KW-0472">Membrane</keyword>